<keyword evidence="2" id="KW-1185">Reference proteome</keyword>
<dbReference type="EMBL" id="CAAALY010020619">
    <property type="protein sequence ID" value="VEL14284.1"/>
    <property type="molecule type" value="Genomic_DNA"/>
</dbReference>
<organism evidence="1 2">
    <name type="scientific">Protopolystoma xenopodis</name>
    <dbReference type="NCBI Taxonomy" id="117903"/>
    <lineage>
        <taxon>Eukaryota</taxon>
        <taxon>Metazoa</taxon>
        <taxon>Spiralia</taxon>
        <taxon>Lophotrochozoa</taxon>
        <taxon>Platyhelminthes</taxon>
        <taxon>Monogenea</taxon>
        <taxon>Polyopisthocotylea</taxon>
        <taxon>Polystomatidea</taxon>
        <taxon>Polystomatidae</taxon>
        <taxon>Protopolystoma</taxon>
    </lineage>
</organism>
<sequence length="77" mass="8684">MSHRGRKTVIRRLLRTIQQTKVQGNNPLAVSGAANLQISSTRLLKRNERYASVNVLRDSRITSPPHISLVARRPTIN</sequence>
<dbReference type="AlphaFoldDB" id="A0A448WKU9"/>
<name>A0A448WKU9_9PLAT</name>
<evidence type="ECO:0000313" key="1">
    <source>
        <dbReference type="EMBL" id="VEL14284.1"/>
    </source>
</evidence>
<evidence type="ECO:0000313" key="2">
    <source>
        <dbReference type="Proteomes" id="UP000784294"/>
    </source>
</evidence>
<proteinExistence type="predicted"/>
<comment type="caution">
    <text evidence="1">The sequence shown here is derived from an EMBL/GenBank/DDBJ whole genome shotgun (WGS) entry which is preliminary data.</text>
</comment>
<gene>
    <name evidence="1" type="ORF">PXEA_LOCUS7724</name>
</gene>
<protein>
    <submittedName>
        <fullName evidence="1">Uncharacterized protein</fullName>
    </submittedName>
</protein>
<accession>A0A448WKU9</accession>
<dbReference type="Proteomes" id="UP000784294">
    <property type="component" value="Unassembled WGS sequence"/>
</dbReference>
<reference evidence="1" key="1">
    <citation type="submission" date="2018-11" db="EMBL/GenBank/DDBJ databases">
        <authorList>
            <consortium name="Pathogen Informatics"/>
        </authorList>
    </citation>
    <scope>NUCLEOTIDE SEQUENCE</scope>
</reference>